<keyword evidence="2" id="KW-1003">Cell membrane</keyword>
<dbReference type="GO" id="GO:0005886">
    <property type="term" value="C:plasma membrane"/>
    <property type="evidence" value="ECO:0007669"/>
    <property type="project" value="UniProtKB-SubCell"/>
</dbReference>
<keyword evidence="4" id="KW-1133">Transmembrane helix</keyword>
<organism evidence="7 8">
    <name type="scientific">Caenorhabditis japonica</name>
    <dbReference type="NCBI Taxonomy" id="281687"/>
    <lineage>
        <taxon>Eukaryota</taxon>
        <taxon>Metazoa</taxon>
        <taxon>Ecdysozoa</taxon>
        <taxon>Nematoda</taxon>
        <taxon>Chromadorea</taxon>
        <taxon>Rhabditida</taxon>
        <taxon>Rhabditina</taxon>
        <taxon>Rhabditomorpha</taxon>
        <taxon>Rhabditoidea</taxon>
        <taxon>Rhabditidae</taxon>
        <taxon>Peloderinae</taxon>
        <taxon>Caenorhabditis</taxon>
    </lineage>
</organism>
<evidence type="ECO:0000256" key="1">
    <source>
        <dbReference type="ARBA" id="ARBA00004251"/>
    </source>
</evidence>
<sequence length="464" mass="52326">MKIYLLFSLFFFEQAAFSNFNNSSILLDDVDAALEDNFLTDSEETPTRHPQLSTKQGVNSLHSENVVLLRDCSEPLSKDISCSVQIARCSDPISEYVESGKEPPEAHDIRISPTTKVVGSNHIDKRKHRLHVVISWQIPHLANSNYLKAFKLLVNGPEGKNTCFVFNVTQYQLDETVSPRYGFSSNTLFDFGKNYTVTISSYPVSRKKSPQVSVSKQMPENPDDVSKLLKSHEEDCSIKSHPQASKWAASFRKIFLFSAIKMIQIEFLAAPSQYCFEEYEVRLLDSSGIVMLQSAVISKEQLKMEVINNHAVLFGEYNFTNIELDTDLIPSVIPIETSRNGRCLCETENGCSCLAADWKPVKLTKVEKLPSTTNMTKEFNHNPTKDSSTSMGPVNWHSLAIIGVISLALLFGIILCFATKCYRRFYDSKKKSNIHLLNNNPRVINSGVLPLLLKHQSKHSPNFR</sequence>
<dbReference type="Pfam" id="PF23608">
    <property type="entry name" value="Ig_ILCR1"/>
    <property type="match status" value="1"/>
</dbReference>
<feature type="transmembrane region" description="Helical" evidence="4">
    <location>
        <begin position="396"/>
        <end position="422"/>
    </location>
</feature>
<dbReference type="PANTHER" id="PTHR15583">
    <property type="entry name" value="INTERLEUKIN-17 RECEPTOR"/>
    <property type="match status" value="1"/>
</dbReference>
<dbReference type="InterPro" id="IPR039465">
    <property type="entry name" value="IL-17_rcpt-like"/>
</dbReference>
<feature type="signal peptide" evidence="5">
    <location>
        <begin position="1"/>
        <end position="18"/>
    </location>
</feature>
<evidence type="ECO:0000313" key="8">
    <source>
        <dbReference type="Proteomes" id="UP000005237"/>
    </source>
</evidence>
<feature type="domain" description="ILCR1 Ig-like" evidence="6">
    <location>
        <begin position="245"/>
        <end position="360"/>
    </location>
</feature>
<feature type="chain" id="PRO_5035812008" description="ILCR1 Ig-like domain-containing protein" evidence="5">
    <location>
        <begin position="19"/>
        <end position="464"/>
    </location>
</feature>
<keyword evidence="3 5" id="KW-0732">Signal</keyword>
<reference evidence="7" key="2">
    <citation type="submission" date="2022-06" db="UniProtKB">
        <authorList>
            <consortium name="EnsemblMetazoa"/>
        </authorList>
    </citation>
    <scope>IDENTIFICATION</scope>
    <source>
        <strain evidence="7">DF5081</strain>
    </source>
</reference>
<dbReference type="GO" id="GO:0030368">
    <property type="term" value="F:interleukin-17 receptor activity"/>
    <property type="evidence" value="ECO:0007669"/>
    <property type="project" value="InterPro"/>
</dbReference>
<keyword evidence="4" id="KW-0472">Membrane</keyword>
<accession>A0A8R1E9W1</accession>
<evidence type="ECO:0000256" key="2">
    <source>
        <dbReference type="ARBA" id="ARBA00022475"/>
    </source>
</evidence>
<evidence type="ECO:0000313" key="7">
    <source>
        <dbReference type="EnsemblMetazoa" id="CJA29362.1"/>
    </source>
</evidence>
<dbReference type="InterPro" id="IPR038683">
    <property type="entry name" value="IL17RA/B_FnIII-like_1_sf"/>
</dbReference>
<evidence type="ECO:0000259" key="6">
    <source>
        <dbReference type="Pfam" id="PF23608"/>
    </source>
</evidence>
<evidence type="ECO:0000256" key="5">
    <source>
        <dbReference type="SAM" id="SignalP"/>
    </source>
</evidence>
<evidence type="ECO:0000256" key="4">
    <source>
        <dbReference type="SAM" id="Phobius"/>
    </source>
</evidence>
<name>A0A8R1E9W1_CAEJA</name>
<keyword evidence="8" id="KW-1185">Reference proteome</keyword>
<dbReference type="Pfam" id="PF25519">
    <property type="entry name" value="ILCR1_N"/>
    <property type="match status" value="1"/>
</dbReference>
<dbReference type="Proteomes" id="UP000005237">
    <property type="component" value="Unassembled WGS sequence"/>
</dbReference>
<dbReference type="Gene3D" id="2.60.40.2160">
    <property type="entry name" value="Interleukin-17 receptor A/B, fibronectin-III-like domain 1"/>
    <property type="match status" value="1"/>
</dbReference>
<dbReference type="PANTHER" id="PTHR15583:SF20">
    <property type="entry name" value="INTERLEUKIN CYTOKINE RECEPTOR-RELATED PROTEIN 1"/>
    <property type="match status" value="1"/>
</dbReference>
<dbReference type="AlphaFoldDB" id="A0A8R1E9W1"/>
<evidence type="ECO:0000256" key="3">
    <source>
        <dbReference type="ARBA" id="ARBA00022729"/>
    </source>
</evidence>
<keyword evidence="4" id="KW-0812">Transmembrane</keyword>
<comment type="subcellular location">
    <subcellularLocation>
        <location evidence="1">Cell membrane</location>
        <topology evidence="1">Single-pass type I membrane protein</topology>
    </subcellularLocation>
</comment>
<dbReference type="InterPro" id="IPR057066">
    <property type="entry name" value="Ig_ILCR1"/>
</dbReference>
<proteinExistence type="predicted"/>
<reference evidence="8" key="1">
    <citation type="submission" date="2010-08" db="EMBL/GenBank/DDBJ databases">
        <authorList>
            <consortium name="Caenorhabditis japonica Sequencing Consortium"/>
            <person name="Wilson R.K."/>
        </authorList>
    </citation>
    <scope>NUCLEOTIDE SEQUENCE [LARGE SCALE GENOMIC DNA]</scope>
    <source>
        <strain evidence="8">DF5081</strain>
    </source>
</reference>
<protein>
    <recommendedName>
        <fullName evidence="6">ILCR1 Ig-like domain-containing protein</fullName>
    </recommendedName>
</protein>
<dbReference type="EnsemblMetazoa" id="CJA29362.1">
    <property type="protein sequence ID" value="CJA29362.1"/>
    <property type="gene ID" value="WBGene00184936"/>
</dbReference>